<accession>A0A7W3T7S4</accession>
<evidence type="ECO:0000256" key="1">
    <source>
        <dbReference type="HAMAP-Rule" id="MF_00612"/>
    </source>
</evidence>
<evidence type="ECO:0000259" key="2">
    <source>
        <dbReference type="Pfam" id="PF17775"/>
    </source>
</evidence>
<dbReference type="SUPFAM" id="SSF54427">
    <property type="entry name" value="NTF2-like"/>
    <property type="match status" value="1"/>
</dbReference>
<reference evidence="4" key="1">
    <citation type="submission" date="2019-10" db="EMBL/GenBank/DDBJ databases">
        <title>Streptomyces sp. nov., a novel actinobacterium isolated from alkaline environment.</title>
        <authorList>
            <person name="Golinska P."/>
        </authorList>
    </citation>
    <scope>NUCLEOTIDE SEQUENCE [LARGE SCALE GENOMIC DNA]</scope>
    <source>
        <strain evidence="4">DSM 42108</strain>
    </source>
</reference>
<name>A0A7W3T7S4_9ACTN</name>
<evidence type="ECO:0000313" key="3">
    <source>
        <dbReference type="EMBL" id="MBB0232503.1"/>
    </source>
</evidence>
<gene>
    <name evidence="3" type="ORF">FOE67_24210</name>
</gene>
<feature type="domain" description="YchJ-like middle NTF2-like" evidence="2">
    <location>
        <begin position="47"/>
        <end position="143"/>
    </location>
</feature>
<dbReference type="Proteomes" id="UP000530234">
    <property type="component" value="Unassembled WGS sequence"/>
</dbReference>
<dbReference type="InterPro" id="IPR032710">
    <property type="entry name" value="NTF2-like_dom_sf"/>
</dbReference>
<comment type="similarity">
    <text evidence="1">Belongs to the UPF0225 family.</text>
</comment>
<dbReference type="AlphaFoldDB" id="A0A7W3T7S4"/>
<dbReference type="Gene3D" id="3.10.450.50">
    <property type="match status" value="1"/>
</dbReference>
<protein>
    <recommendedName>
        <fullName evidence="1">UPF0225 protein FOE67_24210</fullName>
    </recommendedName>
</protein>
<dbReference type="Pfam" id="PF17775">
    <property type="entry name" value="YchJ_M-like"/>
    <property type="match status" value="1"/>
</dbReference>
<dbReference type="InterPro" id="IPR023006">
    <property type="entry name" value="YchJ-like"/>
</dbReference>
<proteinExistence type="inferred from homology"/>
<evidence type="ECO:0000313" key="4">
    <source>
        <dbReference type="Proteomes" id="UP000530234"/>
    </source>
</evidence>
<comment type="caution">
    <text evidence="3">The sequence shown here is derived from an EMBL/GenBank/DDBJ whole genome shotgun (WGS) entry which is preliminary data.</text>
</comment>
<sequence length="147" mass="16088">MSTTGSPSSGAARPPRPCPCGAVTGGTAATYDACCGPAHRAESIPATPERLMRSRYSAFALGDVPYLTRTWHPTTRPARVDPDPALRWERLEVLATDGGGPFHAGDEATVEFRAHWRQGPHTGTLHEVSRFRRVAGRWYYLDGDIRE</sequence>
<dbReference type="EMBL" id="VKHS01000974">
    <property type="protein sequence ID" value="MBB0232503.1"/>
    <property type="molecule type" value="Genomic_DNA"/>
</dbReference>
<organism evidence="3 4">
    <name type="scientific">Streptomyces calidiresistens</name>
    <dbReference type="NCBI Taxonomy" id="1485586"/>
    <lineage>
        <taxon>Bacteria</taxon>
        <taxon>Bacillati</taxon>
        <taxon>Actinomycetota</taxon>
        <taxon>Actinomycetes</taxon>
        <taxon>Kitasatosporales</taxon>
        <taxon>Streptomycetaceae</taxon>
        <taxon>Streptomyces</taxon>
    </lineage>
</organism>
<dbReference type="RefSeq" id="WP_182667033.1">
    <property type="nucleotide sequence ID" value="NZ_VKHS01000974.1"/>
</dbReference>
<dbReference type="InterPro" id="IPR048469">
    <property type="entry name" value="YchJ-like_M"/>
</dbReference>
<keyword evidence="4" id="KW-1185">Reference proteome</keyword>
<dbReference type="HAMAP" id="MF_00612">
    <property type="entry name" value="UPF0225"/>
    <property type="match status" value="1"/>
</dbReference>